<comment type="caution">
    <text evidence="2">The sequence shown here is derived from an EMBL/GenBank/DDBJ whole genome shotgun (WGS) entry which is preliminary data.</text>
</comment>
<feature type="transmembrane region" description="Helical" evidence="1">
    <location>
        <begin position="74"/>
        <end position="94"/>
    </location>
</feature>
<dbReference type="AlphaFoldDB" id="A0AAD9UMI6"/>
<dbReference type="Proteomes" id="UP001214638">
    <property type="component" value="Unassembled WGS sequence"/>
</dbReference>
<proteinExistence type="predicted"/>
<keyword evidence="1" id="KW-1133">Transmembrane helix</keyword>
<dbReference type="GeneID" id="94337650"/>
<keyword evidence="1" id="KW-0472">Membrane</keyword>
<feature type="transmembrane region" description="Helical" evidence="1">
    <location>
        <begin position="31"/>
        <end position="54"/>
    </location>
</feature>
<gene>
    <name evidence="2" type="ORF">BdWA1_003353</name>
</gene>
<sequence length="482" mass="53306">MTVIGLAFTFVFYPVICPILTVESSRHHTIILWALLIEFSSGVMVFLLTVYADIRWRWVESTEKTGGGKFKRQYYNLLWLFLVPFLGFGLAFLWALHHPNSGFSNALRYGFLGGVLTCVYYISAENTTNVGFACMFHHAFQGAGGKYQKEGDQEDPNKGLDFTDKDFKKANKAAGYVMTFAVFVNNFFSVYFLYLMDAHLSNFFMYTVCYHHVFTFEHYLGLDGAGGLYRKYVQLGKGGNELDTLIGELVNTDGTLKNFTGTKEVTAALKDSGLPSHYHSVYAKAFKEVFNKVKEYGATELEESGKLKETAKEKIKDNNLNIVFNDAGLNHLSPVQKKEFKSACAQAYFDAYNTAVEVDSGLDVNSGDESTIKQKLNDALSKKSLRLSDVQVDAYAKAAFAKNTSDDEAKKKSGRKAVGAVAAAELAGNIACAGPGDAPILVRNLSDNKTVKFEDKHGAAAIGTPSQVTQETFRGDVFIRLI</sequence>
<reference evidence="2" key="1">
    <citation type="journal article" date="2023" name="Nat. Microbiol.">
        <title>Babesia duncani multi-omics identifies virulence factors and drug targets.</title>
        <authorList>
            <person name="Singh P."/>
            <person name="Lonardi S."/>
            <person name="Liang Q."/>
            <person name="Vydyam P."/>
            <person name="Khabirova E."/>
            <person name="Fang T."/>
            <person name="Gihaz S."/>
            <person name="Thekkiniath J."/>
            <person name="Munshi M."/>
            <person name="Abel S."/>
            <person name="Ciampossin L."/>
            <person name="Batugedara G."/>
            <person name="Gupta M."/>
            <person name="Lu X.M."/>
            <person name="Lenz T."/>
            <person name="Chakravarty S."/>
            <person name="Cornillot E."/>
            <person name="Hu Y."/>
            <person name="Ma W."/>
            <person name="Gonzalez L.M."/>
            <person name="Sanchez S."/>
            <person name="Estrada K."/>
            <person name="Sanchez-Flores A."/>
            <person name="Montero E."/>
            <person name="Harb O.S."/>
            <person name="Le Roch K.G."/>
            <person name="Mamoun C.B."/>
        </authorList>
    </citation>
    <scope>NUCLEOTIDE SEQUENCE</scope>
    <source>
        <strain evidence="2">WA1</strain>
    </source>
</reference>
<keyword evidence="3" id="KW-1185">Reference proteome</keyword>
<evidence type="ECO:0000256" key="1">
    <source>
        <dbReference type="SAM" id="Phobius"/>
    </source>
</evidence>
<accession>A0AAD9UMI6</accession>
<dbReference type="RefSeq" id="XP_067801896.1">
    <property type="nucleotide sequence ID" value="XM_067948365.1"/>
</dbReference>
<protein>
    <submittedName>
        <fullName evidence="2">Uncharacterized protein</fullName>
    </submittedName>
</protein>
<keyword evidence="1" id="KW-0812">Transmembrane</keyword>
<evidence type="ECO:0000313" key="2">
    <source>
        <dbReference type="EMBL" id="KAK2195053.1"/>
    </source>
</evidence>
<feature type="transmembrane region" description="Helical" evidence="1">
    <location>
        <begin position="173"/>
        <end position="194"/>
    </location>
</feature>
<dbReference type="EMBL" id="JALLKP010000005">
    <property type="protein sequence ID" value="KAK2195053.1"/>
    <property type="molecule type" value="Genomic_DNA"/>
</dbReference>
<dbReference type="KEGG" id="bdw:94337650"/>
<evidence type="ECO:0000313" key="3">
    <source>
        <dbReference type="Proteomes" id="UP001214638"/>
    </source>
</evidence>
<organism evidence="2 3">
    <name type="scientific">Babesia duncani</name>
    <dbReference type="NCBI Taxonomy" id="323732"/>
    <lineage>
        <taxon>Eukaryota</taxon>
        <taxon>Sar</taxon>
        <taxon>Alveolata</taxon>
        <taxon>Apicomplexa</taxon>
        <taxon>Aconoidasida</taxon>
        <taxon>Piroplasmida</taxon>
        <taxon>Babesiidae</taxon>
        <taxon>Babesia</taxon>
    </lineage>
</organism>
<name>A0AAD9UMI6_9APIC</name>
<feature type="transmembrane region" description="Helical" evidence="1">
    <location>
        <begin position="106"/>
        <end position="123"/>
    </location>
</feature>